<feature type="domain" description="ABC transmembrane type-1" evidence="8">
    <location>
        <begin position="74"/>
        <end position="263"/>
    </location>
</feature>
<evidence type="ECO:0000256" key="6">
    <source>
        <dbReference type="ARBA" id="ARBA00023136"/>
    </source>
</evidence>
<dbReference type="Gene3D" id="1.10.3720.10">
    <property type="entry name" value="MetI-like"/>
    <property type="match status" value="1"/>
</dbReference>
<comment type="caution">
    <text evidence="9">The sequence shown here is derived from an EMBL/GenBank/DDBJ whole genome shotgun (WGS) entry which is preliminary data.</text>
</comment>
<dbReference type="RefSeq" id="WP_007539808.1">
    <property type="nucleotide sequence ID" value="NZ_LNCD01000069.1"/>
</dbReference>
<dbReference type="EMBL" id="LNCD01000069">
    <property type="protein sequence ID" value="KWV53024.1"/>
    <property type="molecule type" value="Genomic_DNA"/>
</dbReference>
<dbReference type="Proteomes" id="UP000068164">
    <property type="component" value="Unassembled WGS sequence"/>
</dbReference>
<evidence type="ECO:0000313" key="9">
    <source>
        <dbReference type="EMBL" id="KWV53024.1"/>
    </source>
</evidence>
<feature type="transmembrane region" description="Helical" evidence="7">
    <location>
        <begin position="109"/>
        <end position="131"/>
    </location>
</feature>
<keyword evidence="10" id="KW-1185">Reference proteome</keyword>
<accession>A0A109JQI6</accession>
<keyword evidence="3" id="KW-1003">Cell membrane</keyword>
<evidence type="ECO:0000259" key="8">
    <source>
        <dbReference type="PROSITE" id="PS50928"/>
    </source>
</evidence>
<keyword evidence="2 7" id="KW-0813">Transport</keyword>
<keyword evidence="4 7" id="KW-0812">Transmembrane</keyword>
<organism evidence="9 10">
    <name type="scientific">Rhizobium altiplani</name>
    <dbReference type="NCBI Taxonomy" id="1864509"/>
    <lineage>
        <taxon>Bacteria</taxon>
        <taxon>Pseudomonadati</taxon>
        <taxon>Pseudomonadota</taxon>
        <taxon>Alphaproteobacteria</taxon>
        <taxon>Hyphomicrobiales</taxon>
        <taxon>Rhizobiaceae</taxon>
        <taxon>Rhizobium/Agrobacterium group</taxon>
        <taxon>Rhizobium</taxon>
    </lineage>
</organism>
<dbReference type="SUPFAM" id="SSF161098">
    <property type="entry name" value="MetI-like"/>
    <property type="match status" value="1"/>
</dbReference>
<dbReference type="InterPro" id="IPR035906">
    <property type="entry name" value="MetI-like_sf"/>
</dbReference>
<reference evidence="9 10" key="1">
    <citation type="submission" date="2015-11" db="EMBL/GenBank/DDBJ databases">
        <title>Draft Genome Sequence of the Strain BR 10423 (Rhizobium sp.) isolated from nodules of Mimosa pudica.</title>
        <authorList>
            <person name="Barauna A.C."/>
            <person name="Zilli J.E."/>
            <person name="Simoes-Araujo J.L."/>
            <person name="Reis V.M."/>
            <person name="James E.K."/>
            <person name="Reis F.B.Jr."/>
            <person name="Rouws L.F."/>
            <person name="Passos S.R."/>
            <person name="Gois S.R."/>
        </authorList>
    </citation>
    <scope>NUCLEOTIDE SEQUENCE [LARGE SCALE GENOMIC DNA]</scope>
    <source>
        <strain evidence="9 10">BR10423</strain>
    </source>
</reference>
<evidence type="ECO:0000256" key="7">
    <source>
        <dbReference type="RuleBase" id="RU363032"/>
    </source>
</evidence>
<evidence type="ECO:0000313" key="10">
    <source>
        <dbReference type="Proteomes" id="UP000068164"/>
    </source>
</evidence>
<dbReference type="PANTHER" id="PTHR32243:SF18">
    <property type="entry name" value="INNER MEMBRANE ABC TRANSPORTER PERMEASE PROTEIN YCJP"/>
    <property type="match status" value="1"/>
</dbReference>
<dbReference type="PANTHER" id="PTHR32243">
    <property type="entry name" value="MALTOSE TRANSPORT SYSTEM PERMEASE-RELATED"/>
    <property type="match status" value="1"/>
</dbReference>
<name>A0A109JQI6_9HYPH</name>
<evidence type="ECO:0000256" key="4">
    <source>
        <dbReference type="ARBA" id="ARBA00022692"/>
    </source>
</evidence>
<comment type="subcellular location">
    <subcellularLocation>
        <location evidence="1 7">Cell membrane</location>
        <topology evidence="1 7">Multi-pass membrane protein</topology>
    </subcellularLocation>
</comment>
<dbReference type="GO" id="GO:0055085">
    <property type="term" value="P:transmembrane transport"/>
    <property type="evidence" value="ECO:0007669"/>
    <property type="project" value="InterPro"/>
</dbReference>
<dbReference type="GO" id="GO:0005886">
    <property type="term" value="C:plasma membrane"/>
    <property type="evidence" value="ECO:0007669"/>
    <property type="project" value="UniProtKB-SubCell"/>
</dbReference>
<evidence type="ECO:0000256" key="3">
    <source>
        <dbReference type="ARBA" id="ARBA00022475"/>
    </source>
</evidence>
<feature type="transmembrane region" description="Helical" evidence="7">
    <location>
        <begin position="73"/>
        <end position="97"/>
    </location>
</feature>
<protein>
    <submittedName>
        <fullName evidence="9">ABC transporter permease</fullName>
    </submittedName>
</protein>
<keyword evidence="5 7" id="KW-1133">Transmembrane helix</keyword>
<feature type="transmembrane region" description="Helical" evidence="7">
    <location>
        <begin position="213"/>
        <end position="232"/>
    </location>
</feature>
<keyword evidence="6 7" id="KW-0472">Membrane</keyword>
<proteinExistence type="inferred from homology"/>
<evidence type="ECO:0000256" key="5">
    <source>
        <dbReference type="ARBA" id="ARBA00022989"/>
    </source>
</evidence>
<evidence type="ECO:0000256" key="2">
    <source>
        <dbReference type="ARBA" id="ARBA00022448"/>
    </source>
</evidence>
<dbReference type="AlphaFoldDB" id="A0A109JQI6"/>
<gene>
    <name evidence="9" type="ORF">AS026_03880</name>
</gene>
<dbReference type="OrthoDB" id="9815445at2"/>
<evidence type="ECO:0000256" key="1">
    <source>
        <dbReference type="ARBA" id="ARBA00004651"/>
    </source>
</evidence>
<feature type="transmembrane region" description="Helical" evidence="7">
    <location>
        <begin position="185"/>
        <end position="207"/>
    </location>
</feature>
<dbReference type="CDD" id="cd06261">
    <property type="entry name" value="TM_PBP2"/>
    <property type="match status" value="1"/>
</dbReference>
<feature type="transmembrane region" description="Helical" evidence="7">
    <location>
        <begin position="143"/>
        <end position="164"/>
    </location>
</feature>
<sequence>MILSYAATRSTRKTLLTLFWCVLAFVYLFPYTWMVLTGFRHGVDTISVPPRFIFQPTLDGFRHLFEVTGFQKYLFNSAVVTIASVLLVIGVSAPAAYALAHLSKGGGMLLVAILVARIIPGIAIGVPVYLLATRLHQLDTYQALVVINVAVNIPFAMWLMRSFFMEVHPTLREAAISDGCSEWQVFTKIMLPLVLGGMLATSVFVFIAVWNEFLFALILTTSVSPTAPLAMLGFRTQYGVQWDAVGAAALLVSTPVIVFAFIMQRYLVQGLTMGSVK</sequence>
<dbReference type="InterPro" id="IPR050901">
    <property type="entry name" value="BP-dep_ABC_trans_perm"/>
</dbReference>
<dbReference type="Pfam" id="PF00528">
    <property type="entry name" value="BPD_transp_1"/>
    <property type="match status" value="1"/>
</dbReference>
<dbReference type="PROSITE" id="PS50928">
    <property type="entry name" value="ABC_TM1"/>
    <property type="match status" value="1"/>
</dbReference>
<dbReference type="InterPro" id="IPR000515">
    <property type="entry name" value="MetI-like"/>
</dbReference>
<feature type="transmembrane region" description="Helical" evidence="7">
    <location>
        <begin position="244"/>
        <end position="267"/>
    </location>
</feature>
<feature type="transmembrane region" description="Helical" evidence="7">
    <location>
        <begin position="15"/>
        <end position="33"/>
    </location>
</feature>
<comment type="similarity">
    <text evidence="7">Belongs to the binding-protein-dependent transport system permease family.</text>
</comment>